<gene>
    <name evidence="7" type="ORF">FIBSPDRAFT_743503</name>
</gene>
<dbReference type="GO" id="GO:0022857">
    <property type="term" value="F:transmembrane transporter activity"/>
    <property type="evidence" value="ECO:0007669"/>
    <property type="project" value="InterPro"/>
</dbReference>
<accession>A0A166IAA0</accession>
<dbReference type="GO" id="GO:0005886">
    <property type="term" value="C:plasma membrane"/>
    <property type="evidence" value="ECO:0007669"/>
    <property type="project" value="TreeGrafter"/>
</dbReference>
<evidence type="ECO:0000256" key="5">
    <source>
        <dbReference type="SAM" id="Phobius"/>
    </source>
</evidence>
<dbReference type="EMBL" id="KV417562">
    <property type="protein sequence ID" value="KZP19608.1"/>
    <property type="molecule type" value="Genomic_DNA"/>
</dbReference>
<dbReference type="PROSITE" id="PS50850">
    <property type="entry name" value="MFS"/>
    <property type="match status" value="1"/>
</dbReference>
<keyword evidence="3 5" id="KW-1133">Transmembrane helix</keyword>
<evidence type="ECO:0000313" key="8">
    <source>
        <dbReference type="Proteomes" id="UP000076532"/>
    </source>
</evidence>
<feature type="non-terminal residue" evidence="7">
    <location>
        <position position="1"/>
    </location>
</feature>
<feature type="transmembrane region" description="Helical" evidence="5">
    <location>
        <begin position="74"/>
        <end position="95"/>
    </location>
</feature>
<feature type="domain" description="Major facilitator superfamily (MFS) profile" evidence="6">
    <location>
        <begin position="1"/>
        <end position="154"/>
    </location>
</feature>
<feature type="transmembrane region" description="Helical" evidence="5">
    <location>
        <begin position="101"/>
        <end position="124"/>
    </location>
</feature>
<dbReference type="STRING" id="436010.A0A166IAA0"/>
<dbReference type="InterPro" id="IPR036259">
    <property type="entry name" value="MFS_trans_sf"/>
</dbReference>
<dbReference type="PANTHER" id="PTHR23501:SF198">
    <property type="entry name" value="AZOLE RESISTANCE PROTEIN 1-RELATED"/>
    <property type="match status" value="1"/>
</dbReference>
<evidence type="ECO:0000256" key="3">
    <source>
        <dbReference type="ARBA" id="ARBA00022989"/>
    </source>
</evidence>
<reference evidence="7 8" key="1">
    <citation type="journal article" date="2016" name="Mol. Biol. Evol.">
        <title>Comparative Genomics of Early-Diverging Mushroom-Forming Fungi Provides Insights into the Origins of Lignocellulose Decay Capabilities.</title>
        <authorList>
            <person name="Nagy L.G."/>
            <person name="Riley R."/>
            <person name="Tritt A."/>
            <person name="Adam C."/>
            <person name="Daum C."/>
            <person name="Floudas D."/>
            <person name="Sun H."/>
            <person name="Yadav J.S."/>
            <person name="Pangilinan J."/>
            <person name="Larsson K.H."/>
            <person name="Matsuura K."/>
            <person name="Barry K."/>
            <person name="Labutti K."/>
            <person name="Kuo R."/>
            <person name="Ohm R.A."/>
            <person name="Bhattacharya S.S."/>
            <person name="Shirouzu T."/>
            <person name="Yoshinaga Y."/>
            <person name="Martin F.M."/>
            <person name="Grigoriev I.V."/>
            <person name="Hibbett D.S."/>
        </authorList>
    </citation>
    <scope>NUCLEOTIDE SEQUENCE [LARGE SCALE GENOMIC DNA]</scope>
    <source>
        <strain evidence="7 8">CBS 109695</strain>
    </source>
</reference>
<dbReference type="Proteomes" id="UP000076532">
    <property type="component" value="Unassembled WGS sequence"/>
</dbReference>
<comment type="subcellular location">
    <subcellularLocation>
        <location evidence="1">Membrane</location>
        <topology evidence="1">Multi-pass membrane protein</topology>
    </subcellularLocation>
</comment>
<dbReference type="InterPro" id="IPR020846">
    <property type="entry name" value="MFS_dom"/>
</dbReference>
<keyword evidence="8" id="KW-1185">Reference proteome</keyword>
<proteinExistence type="predicted"/>
<keyword evidence="2 5" id="KW-0812">Transmembrane</keyword>
<evidence type="ECO:0000256" key="1">
    <source>
        <dbReference type="ARBA" id="ARBA00004141"/>
    </source>
</evidence>
<evidence type="ECO:0000256" key="2">
    <source>
        <dbReference type="ARBA" id="ARBA00022692"/>
    </source>
</evidence>
<dbReference type="AlphaFoldDB" id="A0A166IAA0"/>
<keyword evidence="4 5" id="KW-0472">Membrane</keyword>
<protein>
    <submittedName>
        <fullName evidence="7">MFS general substrate transporter</fullName>
    </submittedName>
</protein>
<evidence type="ECO:0000259" key="6">
    <source>
        <dbReference type="PROSITE" id="PS50850"/>
    </source>
</evidence>
<sequence length="154" mass="16956">FFGQLMRILPGKYVLLGSIFNFEIGSPVCGLSRNVNQLIAGRTVSGLGAAGMSVSMSMVQIIAQVTRLEDRQKLYDAFGALFGLSSVIGPLISGAFTDHVSWRWCIYINMPIGSFSFFVVAILLKSSIPLGADPTKRSWQDQWDQVERLGFLFV</sequence>
<dbReference type="SUPFAM" id="SSF103473">
    <property type="entry name" value="MFS general substrate transporter"/>
    <property type="match status" value="1"/>
</dbReference>
<organism evidence="7 8">
    <name type="scientific">Athelia psychrophila</name>
    <dbReference type="NCBI Taxonomy" id="1759441"/>
    <lineage>
        <taxon>Eukaryota</taxon>
        <taxon>Fungi</taxon>
        <taxon>Dikarya</taxon>
        <taxon>Basidiomycota</taxon>
        <taxon>Agaricomycotina</taxon>
        <taxon>Agaricomycetes</taxon>
        <taxon>Agaricomycetidae</taxon>
        <taxon>Atheliales</taxon>
        <taxon>Atheliaceae</taxon>
        <taxon>Athelia</taxon>
    </lineage>
</organism>
<dbReference type="PANTHER" id="PTHR23501">
    <property type="entry name" value="MAJOR FACILITATOR SUPERFAMILY"/>
    <property type="match status" value="1"/>
</dbReference>
<dbReference type="Gene3D" id="1.20.1250.20">
    <property type="entry name" value="MFS general substrate transporter like domains"/>
    <property type="match status" value="1"/>
</dbReference>
<name>A0A166IAA0_9AGAM</name>
<evidence type="ECO:0000256" key="4">
    <source>
        <dbReference type="ARBA" id="ARBA00023136"/>
    </source>
</evidence>
<dbReference type="InterPro" id="IPR011701">
    <property type="entry name" value="MFS"/>
</dbReference>
<dbReference type="OrthoDB" id="3046682at2759"/>
<evidence type="ECO:0000313" key="7">
    <source>
        <dbReference type="EMBL" id="KZP19608.1"/>
    </source>
</evidence>
<dbReference type="Pfam" id="PF07690">
    <property type="entry name" value="MFS_1"/>
    <property type="match status" value="1"/>
</dbReference>